<dbReference type="Gramene" id="ONK58619">
    <property type="protein sequence ID" value="ONK58619"/>
    <property type="gene ID" value="A4U43_C09F14920"/>
</dbReference>
<dbReference type="SUPFAM" id="SSF52540">
    <property type="entry name" value="P-loop containing nucleoside triphosphate hydrolases"/>
    <property type="match status" value="1"/>
</dbReference>
<dbReference type="AlphaFoldDB" id="A0A5P1E831"/>
<evidence type="ECO:0000313" key="6">
    <source>
        <dbReference type="Proteomes" id="UP000243459"/>
    </source>
</evidence>
<gene>
    <name evidence="5" type="ORF">A4U43_C09F14920</name>
</gene>
<proteinExistence type="inferred from homology"/>
<keyword evidence="2 3" id="KW-0808">Transferase</keyword>
<protein>
    <recommendedName>
        <fullName evidence="3">Sulfotransferase</fullName>
        <ecNumber evidence="3">2.8.2.-</ecNumber>
    </recommendedName>
</protein>
<feature type="domain" description="Sulfotransferase" evidence="4">
    <location>
        <begin position="75"/>
        <end position="126"/>
    </location>
</feature>
<dbReference type="EMBL" id="CM007389">
    <property type="protein sequence ID" value="ONK58619.1"/>
    <property type="molecule type" value="Genomic_DNA"/>
</dbReference>
<dbReference type="EC" id="2.8.2.-" evidence="3"/>
<evidence type="ECO:0000256" key="2">
    <source>
        <dbReference type="ARBA" id="ARBA00022679"/>
    </source>
</evidence>
<evidence type="ECO:0000313" key="5">
    <source>
        <dbReference type="EMBL" id="ONK58619.1"/>
    </source>
</evidence>
<dbReference type="PANTHER" id="PTHR11783">
    <property type="entry name" value="SULFOTRANSFERASE SULT"/>
    <property type="match status" value="1"/>
</dbReference>
<sequence length="140" mass="15649">MASSPPLSKCFASPKTREEEESDRALCQHYREKVLSLPSVDGCAILKLHEYNGWFAPMPMLLGAMAAQKLFRAKPSDVILATAPKSGTTWLKSILFAVVHRDSPHYEPEKYLTTVAVHECVPFLENHVYANGQDNFNLNS</sequence>
<accession>A0A5P1E831</accession>
<dbReference type="InterPro" id="IPR000863">
    <property type="entry name" value="Sulfotransferase_dom"/>
</dbReference>
<evidence type="ECO:0000256" key="3">
    <source>
        <dbReference type="RuleBase" id="RU361155"/>
    </source>
</evidence>
<dbReference type="Pfam" id="PF00685">
    <property type="entry name" value="Sulfotransfer_1"/>
    <property type="match status" value="1"/>
</dbReference>
<comment type="similarity">
    <text evidence="1 3">Belongs to the sulfotransferase 1 family.</text>
</comment>
<dbReference type="GO" id="GO:0008146">
    <property type="term" value="F:sulfotransferase activity"/>
    <property type="evidence" value="ECO:0007669"/>
    <property type="project" value="InterPro"/>
</dbReference>
<dbReference type="Proteomes" id="UP000243459">
    <property type="component" value="Chromosome 9"/>
</dbReference>
<name>A0A5P1E831_ASPOF</name>
<evidence type="ECO:0000256" key="1">
    <source>
        <dbReference type="ARBA" id="ARBA00005771"/>
    </source>
</evidence>
<dbReference type="Gene3D" id="3.40.50.300">
    <property type="entry name" value="P-loop containing nucleotide triphosphate hydrolases"/>
    <property type="match status" value="1"/>
</dbReference>
<dbReference type="InterPro" id="IPR027417">
    <property type="entry name" value="P-loop_NTPase"/>
</dbReference>
<reference evidence="6" key="1">
    <citation type="journal article" date="2017" name="Nat. Commun.">
        <title>The asparagus genome sheds light on the origin and evolution of a young Y chromosome.</title>
        <authorList>
            <person name="Harkess A."/>
            <person name="Zhou J."/>
            <person name="Xu C."/>
            <person name="Bowers J.E."/>
            <person name="Van der Hulst R."/>
            <person name="Ayyampalayam S."/>
            <person name="Mercati F."/>
            <person name="Riccardi P."/>
            <person name="McKain M.R."/>
            <person name="Kakrana A."/>
            <person name="Tang H."/>
            <person name="Ray J."/>
            <person name="Groenendijk J."/>
            <person name="Arikit S."/>
            <person name="Mathioni S.M."/>
            <person name="Nakano M."/>
            <person name="Shan H."/>
            <person name="Telgmann-Rauber A."/>
            <person name="Kanno A."/>
            <person name="Yue Z."/>
            <person name="Chen H."/>
            <person name="Li W."/>
            <person name="Chen Y."/>
            <person name="Xu X."/>
            <person name="Zhang Y."/>
            <person name="Luo S."/>
            <person name="Chen H."/>
            <person name="Gao J."/>
            <person name="Mao Z."/>
            <person name="Pires J.C."/>
            <person name="Luo M."/>
            <person name="Kudrna D."/>
            <person name="Wing R.A."/>
            <person name="Meyers B.C."/>
            <person name="Yi K."/>
            <person name="Kong H."/>
            <person name="Lavrijsen P."/>
            <person name="Sunseri F."/>
            <person name="Falavigna A."/>
            <person name="Ye Y."/>
            <person name="Leebens-Mack J.H."/>
            <person name="Chen G."/>
        </authorList>
    </citation>
    <scope>NUCLEOTIDE SEQUENCE [LARGE SCALE GENOMIC DNA]</scope>
    <source>
        <strain evidence="6">cv. DH0086</strain>
    </source>
</reference>
<organism evidence="5 6">
    <name type="scientific">Asparagus officinalis</name>
    <name type="common">Garden asparagus</name>
    <dbReference type="NCBI Taxonomy" id="4686"/>
    <lineage>
        <taxon>Eukaryota</taxon>
        <taxon>Viridiplantae</taxon>
        <taxon>Streptophyta</taxon>
        <taxon>Embryophyta</taxon>
        <taxon>Tracheophyta</taxon>
        <taxon>Spermatophyta</taxon>
        <taxon>Magnoliopsida</taxon>
        <taxon>Liliopsida</taxon>
        <taxon>Asparagales</taxon>
        <taxon>Asparagaceae</taxon>
        <taxon>Asparagoideae</taxon>
        <taxon>Asparagus</taxon>
    </lineage>
</organism>
<keyword evidence="6" id="KW-1185">Reference proteome</keyword>
<evidence type="ECO:0000259" key="4">
    <source>
        <dbReference type="Pfam" id="PF00685"/>
    </source>
</evidence>